<name>A0A9D1E5E2_9FIRM</name>
<feature type="domain" description="RNA polymerase sigma factor 70 region 4 type 2" evidence="6">
    <location>
        <begin position="99"/>
        <end position="148"/>
    </location>
</feature>
<evidence type="ECO:0000313" key="7">
    <source>
        <dbReference type="EMBL" id="HIR66600.1"/>
    </source>
</evidence>
<dbReference type="InterPro" id="IPR039425">
    <property type="entry name" value="RNA_pol_sigma-70-like"/>
</dbReference>
<evidence type="ECO:0000256" key="1">
    <source>
        <dbReference type="ARBA" id="ARBA00010641"/>
    </source>
</evidence>
<reference evidence="7" key="2">
    <citation type="journal article" date="2021" name="PeerJ">
        <title>Extensive microbial diversity within the chicken gut microbiome revealed by metagenomics and culture.</title>
        <authorList>
            <person name="Gilroy R."/>
            <person name="Ravi A."/>
            <person name="Getino M."/>
            <person name="Pursley I."/>
            <person name="Horton D.L."/>
            <person name="Alikhan N.F."/>
            <person name="Baker D."/>
            <person name="Gharbi K."/>
            <person name="Hall N."/>
            <person name="Watson M."/>
            <person name="Adriaenssens E.M."/>
            <person name="Foster-Nyarko E."/>
            <person name="Jarju S."/>
            <person name="Secka A."/>
            <person name="Antonio M."/>
            <person name="Oren A."/>
            <person name="Chaudhuri R.R."/>
            <person name="La Ragione R."/>
            <person name="Hildebrand F."/>
            <person name="Pallen M.J."/>
        </authorList>
    </citation>
    <scope>NUCLEOTIDE SEQUENCE</scope>
    <source>
        <strain evidence="7">ChiW16-3235</strain>
    </source>
</reference>
<comment type="caution">
    <text evidence="7">The sequence shown here is derived from an EMBL/GenBank/DDBJ whole genome shotgun (WGS) entry which is preliminary data.</text>
</comment>
<dbReference type="PANTHER" id="PTHR43133:SF51">
    <property type="entry name" value="RNA POLYMERASE SIGMA FACTOR"/>
    <property type="match status" value="1"/>
</dbReference>
<dbReference type="EMBL" id="DVHK01000021">
    <property type="protein sequence ID" value="HIR66600.1"/>
    <property type="molecule type" value="Genomic_DNA"/>
</dbReference>
<dbReference type="InterPro" id="IPR014284">
    <property type="entry name" value="RNA_pol_sigma-70_dom"/>
</dbReference>
<gene>
    <name evidence="7" type="ORF">IAB94_00965</name>
</gene>
<dbReference type="Pfam" id="PF04542">
    <property type="entry name" value="Sigma70_r2"/>
    <property type="match status" value="1"/>
</dbReference>
<evidence type="ECO:0000256" key="4">
    <source>
        <dbReference type="ARBA" id="ARBA00023163"/>
    </source>
</evidence>
<evidence type="ECO:0000256" key="3">
    <source>
        <dbReference type="ARBA" id="ARBA00023082"/>
    </source>
</evidence>
<dbReference type="NCBIfam" id="TIGR02937">
    <property type="entry name" value="sigma70-ECF"/>
    <property type="match status" value="1"/>
</dbReference>
<sequence>MNTATEKFIKDAVDNYSDTVFRVAFQYTKNRRDAEDILQEVFFILVKKRPQLYGGQLKAWLIRVAINKSKDYLRASSRRAEVSFYEPQPQPRDDYSEVFDALGKLPERDRNALYLHYYEGYTAREIAGILGGTERAVTKRICRAREKLKNFLEE</sequence>
<dbReference type="AlphaFoldDB" id="A0A9D1E5E2"/>
<protein>
    <submittedName>
        <fullName evidence="7">RNA polymerase sigma factor</fullName>
    </submittedName>
</protein>
<dbReference type="InterPro" id="IPR036388">
    <property type="entry name" value="WH-like_DNA-bd_sf"/>
</dbReference>
<evidence type="ECO:0000259" key="5">
    <source>
        <dbReference type="Pfam" id="PF04542"/>
    </source>
</evidence>
<dbReference type="SUPFAM" id="SSF88659">
    <property type="entry name" value="Sigma3 and sigma4 domains of RNA polymerase sigma factors"/>
    <property type="match status" value="1"/>
</dbReference>
<dbReference type="Gene3D" id="1.10.10.10">
    <property type="entry name" value="Winged helix-like DNA-binding domain superfamily/Winged helix DNA-binding domain"/>
    <property type="match status" value="1"/>
</dbReference>
<keyword evidence="3" id="KW-0731">Sigma factor</keyword>
<feature type="domain" description="RNA polymerase sigma-70 region 2" evidence="5">
    <location>
        <begin position="13"/>
        <end position="78"/>
    </location>
</feature>
<organism evidence="7 8">
    <name type="scientific">Candidatus Coproplasma avicola</name>
    <dbReference type="NCBI Taxonomy" id="2840744"/>
    <lineage>
        <taxon>Bacteria</taxon>
        <taxon>Bacillati</taxon>
        <taxon>Bacillota</taxon>
        <taxon>Clostridia</taxon>
        <taxon>Eubacteriales</taxon>
        <taxon>Candidatus Coproplasma</taxon>
    </lineage>
</organism>
<evidence type="ECO:0000259" key="6">
    <source>
        <dbReference type="Pfam" id="PF08281"/>
    </source>
</evidence>
<evidence type="ECO:0000313" key="8">
    <source>
        <dbReference type="Proteomes" id="UP000823913"/>
    </source>
</evidence>
<proteinExistence type="inferred from homology"/>
<dbReference type="InterPro" id="IPR007627">
    <property type="entry name" value="RNA_pol_sigma70_r2"/>
</dbReference>
<comment type="similarity">
    <text evidence="1">Belongs to the sigma-70 factor family. ECF subfamily.</text>
</comment>
<dbReference type="InterPro" id="IPR013325">
    <property type="entry name" value="RNA_pol_sigma_r2"/>
</dbReference>
<dbReference type="GO" id="GO:0003677">
    <property type="term" value="F:DNA binding"/>
    <property type="evidence" value="ECO:0007669"/>
    <property type="project" value="InterPro"/>
</dbReference>
<dbReference type="GO" id="GO:0006352">
    <property type="term" value="P:DNA-templated transcription initiation"/>
    <property type="evidence" value="ECO:0007669"/>
    <property type="project" value="InterPro"/>
</dbReference>
<dbReference type="GO" id="GO:0016987">
    <property type="term" value="F:sigma factor activity"/>
    <property type="evidence" value="ECO:0007669"/>
    <property type="project" value="UniProtKB-KW"/>
</dbReference>
<dbReference type="InterPro" id="IPR013249">
    <property type="entry name" value="RNA_pol_sigma70_r4_t2"/>
</dbReference>
<dbReference type="InterPro" id="IPR013324">
    <property type="entry name" value="RNA_pol_sigma_r3/r4-like"/>
</dbReference>
<dbReference type="Proteomes" id="UP000823913">
    <property type="component" value="Unassembled WGS sequence"/>
</dbReference>
<keyword evidence="2" id="KW-0805">Transcription regulation</keyword>
<dbReference type="Pfam" id="PF08281">
    <property type="entry name" value="Sigma70_r4_2"/>
    <property type="match status" value="1"/>
</dbReference>
<dbReference type="CDD" id="cd06171">
    <property type="entry name" value="Sigma70_r4"/>
    <property type="match status" value="1"/>
</dbReference>
<keyword evidence="4" id="KW-0804">Transcription</keyword>
<dbReference type="PANTHER" id="PTHR43133">
    <property type="entry name" value="RNA POLYMERASE ECF-TYPE SIGMA FACTO"/>
    <property type="match status" value="1"/>
</dbReference>
<accession>A0A9D1E5E2</accession>
<dbReference type="Gene3D" id="1.10.1740.10">
    <property type="match status" value="1"/>
</dbReference>
<evidence type="ECO:0000256" key="2">
    <source>
        <dbReference type="ARBA" id="ARBA00023015"/>
    </source>
</evidence>
<dbReference type="SUPFAM" id="SSF88946">
    <property type="entry name" value="Sigma2 domain of RNA polymerase sigma factors"/>
    <property type="match status" value="1"/>
</dbReference>
<reference evidence="7" key="1">
    <citation type="submission" date="2020-10" db="EMBL/GenBank/DDBJ databases">
        <authorList>
            <person name="Gilroy R."/>
        </authorList>
    </citation>
    <scope>NUCLEOTIDE SEQUENCE</scope>
    <source>
        <strain evidence="7">ChiW16-3235</strain>
    </source>
</reference>